<comment type="caution">
    <text evidence="4">The sequence shown here is derived from an EMBL/GenBank/DDBJ whole genome shotgun (WGS) entry which is preliminary data.</text>
</comment>
<feature type="compositionally biased region" description="Basic and acidic residues" evidence="2">
    <location>
        <begin position="354"/>
        <end position="376"/>
    </location>
</feature>
<evidence type="ECO:0000313" key="4">
    <source>
        <dbReference type="EMBL" id="KAL3846925.1"/>
    </source>
</evidence>
<feature type="compositionally biased region" description="Basic and acidic residues" evidence="2">
    <location>
        <begin position="238"/>
        <end position="260"/>
    </location>
</feature>
<accession>A0ABD3UEW8</accession>
<feature type="region of interest" description="Disordered" evidence="2">
    <location>
        <begin position="80"/>
        <end position="509"/>
    </location>
</feature>
<dbReference type="InterPro" id="IPR035979">
    <property type="entry name" value="RBD_domain_sf"/>
</dbReference>
<keyword evidence="5" id="KW-1185">Reference proteome</keyword>
<feature type="compositionally biased region" description="Low complexity" evidence="2">
    <location>
        <begin position="274"/>
        <end position="283"/>
    </location>
</feature>
<feature type="compositionally biased region" description="Basic and acidic residues" evidence="2">
    <location>
        <begin position="310"/>
        <end position="328"/>
    </location>
</feature>
<feature type="compositionally biased region" description="Basic and acidic residues" evidence="2">
    <location>
        <begin position="287"/>
        <end position="297"/>
    </location>
</feature>
<keyword evidence="1" id="KW-0694">RNA-binding</keyword>
<protein>
    <recommendedName>
        <fullName evidence="3">RRM domain-containing protein</fullName>
    </recommendedName>
</protein>
<feature type="compositionally biased region" description="Low complexity" evidence="2">
    <location>
        <begin position="337"/>
        <end position="351"/>
    </location>
</feature>
<dbReference type="PANTHER" id="PTHR15241">
    <property type="entry name" value="TRANSFORMER-2-RELATED"/>
    <property type="match status" value="1"/>
</dbReference>
<feature type="compositionally biased region" description="Low complexity" evidence="2">
    <location>
        <begin position="431"/>
        <end position="454"/>
    </location>
</feature>
<reference evidence="4 5" key="1">
    <citation type="submission" date="2024-11" db="EMBL/GenBank/DDBJ databases">
        <title>Chromosome-level genome assembly of the freshwater bivalve Anodonta woodiana.</title>
        <authorList>
            <person name="Chen X."/>
        </authorList>
    </citation>
    <scope>NUCLEOTIDE SEQUENCE [LARGE SCALE GENOMIC DNA]</scope>
    <source>
        <strain evidence="4">MN2024</strain>
        <tissue evidence="4">Gills</tissue>
    </source>
</reference>
<evidence type="ECO:0000256" key="1">
    <source>
        <dbReference type="PROSITE-ProRule" id="PRU00176"/>
    </source>
</evidence>
<sequence length="509" mass="55569">MAKGLEADRPGKIFIGGVHLSVDEETLEKLFSKFGKITEVLLKRDKGSKKQSRGYGFITFENPADAEEAIKAMDGQEINGKTMHVDQAMKGGSDDDSPRRPSRGPPRGRGGLRGKPRGFGGGGRGGSRFGGDRGGSRFGGDRGGSRFGGDRRFGRGPPDRLGKRPTFGGRGKPPRGRGGRIGRDGPVPRRDSFNDRDRMRDSRGPPPRGLDSRGPPRGLDSRGPPPRGLDSHGPPSRGPRDDDRGYGMERMDHMDSRDRYGGGMDRGPPRSRDPFSSSPPRSGMIDSRNDSSYRDYSSRAYSPPPSRDFGPPRDRGPSSRMFDREYGSSRDMGGPTSRPFGSSGRESFSSRDMAPPRDEYLSREMGSSREYRDSISRDYGSSRDVGSRGPSRDFDRGPPPSRDYDSYRDSARISGPPSRSFIPPGSPRDGPPATRGSGGPPSRSFGASSSTPRSLMGMGERGDRDRDRDRDRGGRDAYSVGSRRPAPYDSRGPPPMKRPRPDGPPPFRR</sequence>
<dbReference type="Gene3D" id="3.30.70.330">
    <property type="match status" value="1"/>
</dbReference>
<dbReference type="Pfam" id="PF00076">
    <property type="entry name" value="RRM_1"/>
    <property type="match status" value="1"/>
</dbReference>
<feature type="compositionally biased region" description="Basic and acidic residues" evidence="2">
    <location>
        <begin position="181"/>
        <end position="203"/>
    </location>
</feature>
<dbReference type="InterPro" id="IPR012677">
    <property type="entry name" value="Nucleotide-bd_a/b_plait_sf"/>
</dbReference>
<dbReference type="GO" id="GO:0003723">
    <property type="term" value="F:RNA binding"/>
    <property type="evidence" value="ECO:0007669"/>
    <property type="project" value="UniProtKB-UniRule"/>
</dbReference>
<dbReference type="PANTHER" id="PTHR15241:SF304">
    <property type="entry name" value="RRM DOMAIN-CONTAINING PROTEIN"/>
    <property type="match status" value="1"/>
</dbReference>
<feature type="compositionally biased region" description="Basic and acidic residues" evidence="2">
    <location>
        <begin position="390"/>
        <end position="411"/>
    </location>
</feature>
<name>A0ABD3UEW8_SINWO</name>
<organism evidence="4 5">
    <name type="scientific">Sinanodonta woodiana</name>
    <name type="common">Chinese pond mussel</name>
    <name type="synonym">Anodonta woodiana</name>
    <dbReference type="NCBI Taxonomy" id="1069815"/>
    <lineage>
        <taxon>Eukaryota</taxon>
        <taxon>Metazoa</taxon>
        <taxon>Spiralia</taxon>
        <taxon>Lophotrochozoa</taxon>
        <taxon>Mollusca</taxon>
        <taxon>Bivalvia</taxon>
        <taxon>Autobranchia</taxon>
        <taxon>Heteroconchia</taxon>
        <taxon>Palaeoheterodonta</taxon>
        <taxon>Unionida</taxon>
        <taxon>Unionoidea</taxon>
        <taxon>Unionidae</taxon>
        <taxon>Unioninae</taxon>
        <taxon>Sinanodonta</taxon>
    </lineage>
</organism>
<dbReference type="SMART" id="SM00360">
    <property type="entry name" value="RRM"/>
    <property type="match status" value="1"/>
</dbReference>
<dbReference type="AlphaFoldDB" id="A0ABD3UEW8"/>
<feature type="compositionally biased region" description="Basic and acidic residues" evidence="2">
    <location>
        <begin position="130"/>
        <end position="162"/>
    </location>
</feature>
<feature type="domain" description="RRM" evidence="3">
    <location>
        <begin position="11"/>
        <end position="90"/>
    </location>
</feature>
<evidence type="ECO:0000259" key="3">
    <source>
        <dbReference type="PROSITE" id="PS50102"/>
    </source>
</evidence>
<dbReference type="InterPro" id="IPR000504">
    <property type="entry name" value="RRM_dom"/>
</dbReference>
<feature type="compositionally biased region" description="Basic and acidic residues" evidence="2">
    <location>
        <begin position="460"/>
        <end position="475"/>
    </location>
</feature>
<feature type="compositionally biased region" description="Pro residues" evidence="2">
    <location>
        <begin position="492"/>
        <end position="509"/>
    </location>
</feature>
<proteinExistence type="predicted"/>
<dbReference type="EMBL" id="JBJQND010000016">
    <property type="protein sequence ID" value="KAL3846925.1"/>
    <property type="molecule type" value="Genomic_DNA"/>
</dbReference>
<evidence type="ECO:0000313" key="5">
    <source>
        <dbReference type="Proteomes" id="UP001634394"/>
    </source>
</evidence>
<gene>
    <name evidence="4" type="ORF">ACJMK2_017866</name>
</gene>
<dbReference type="PROSITE" id="PS50102">
    <property type="entry name" value="RRM"/>
    <property type="match status" value="1"/>
</dbReference>
<dbReference type="SUPFAM" id="SSF54928">
    <property type="entry name" value="RNA-binding domain, RBD"/>
    <property type="match status" value="1"/>
</dbReference>
<feature type="compositionally biased region" description="Gly residues" evidence="2">
    <location>
        <begin position="117"/>
        <end position="129"/>
    </location>
</feature>
<evidence type="ECO:0000256" key="2">
    <source>
        <dbReference type="SAM" id="MobiDB-lite"/>
    </source>
</evidence>
<dbReference type="Proteomes" id="UP001634394">
    <property type="component" value="Unassembled WGS sequence"/>
</dbReference>